<evidence type="ECO:0000313" key="2">
    <source>
        <dbReference type="EMBL" id="OHA61355.1"/>
    </source>
</evidence>
<dbReference type="EMBL" id="MHTL01000002">
    <property type="protein sequence ID" value="OHA61355.1"/>
    <property type="molecule type" value="Genomic_DNA"/>
</dbReference>
<evidence type="ECO:0000256" key="1">
    <source>
        <dbReference type="SAM" id="SignalP"/>
    </source>
</evidence>
<reference evidence="2 3" key="1">
    <citation type="journal article" date="2016" name="Nat. Commun.">
        <title>Thousands of microbial genomes shed light on interconnected biogeochemical processes in an aquifer system.</title>
        <authorList>
            <person name="Anantharaman K."/>
            <person name="Brown C.T."/>
            <person name="Hug L.A."/>
            <person name="Sharon I."/>
            <person name="Castelle C.J."/>
            <person name="Probst A.J."/>
            <person name="Thomas B.C."/>
            <person name="Singh A."/>
            <person name="Wilkins M.J."/>
            <person name="Karaoz U."/>
            <person name="Brodie E.L."/>
            <person name="Williams K.H."/>
            <person name="Hubbard S.S."/>
            <person name="Banfield J.F."/>
        </authorList>
    </citation>
    <scope>NUCLEOTIDE SEQUENCE [LARGE SCALE GENOMIC DNA]</scope>
</reference>
<gene>
    <name evidence="2" type="ORF">A2569_00700</name>
</gene>
<dbReference type="SUPFAM" id="SSF47090">
    <property type="entry name" value="PGBD-like"/>
    <property type="match status" value="1"/>
</dbReference>
<feature type="chain" id="PRO_5009584153" description="Peptidoglycan binding-like domain-containing protein" evidence="1">
    <location>
        <begin position="25"/>
        <end position="736"/>
    </location>
</feature>
<name>A0A1G2QL43_9BACT</name>
<proteinExistence type="predicted"/>
<dbReference type="STRING" id="1802440.A2569_00700"/>
<comment type="caution">
    <text evidence="2">The sequence shown here is derived from an EMBL/GenBank/DDBJ whole genome shotgun (WGS) entry which is preliminary data.</text>
</comment>
<dbReference type="InterPro" id="IPR036365">
    <property type="entry name" value="PGBD-like_sf"/>
</dbReference>
<dbReference type="AlphaFoldDB" id="A0A1G2QL43"/>
<dbReference type="Proteomes" id="UP000177090">
    <property type="component" value="Unassembled WGS sequence"/>
</dbReference>
<sequence>MIRKLVVLGVIVIAVFAVAGQAQAATCTLLTVNLRNGSSDALIGSQVSSLIHFLQESGHISSAVALTPGRMTFGPQTLAGLKSFQVSERLAPTGVANLATRFRIFARSCGAGSITPTPTVSGWQAGSPRTVTWNRALIRAANVELALKKIDTSARYVIAAATSNDGSELLVLPSSLPAGYYDLEVRFVFTFGGKNYALGYPAAAARQVNVAAVSYSGGGGVRGESNAQREEREAREREAAAGSFDTLSAPGILVNGAIGTLNVRGTNIARYDVIFTCASSYAAAYHSLTGEVFCASSRPAYNLGTISISGSEGSLNFQAVNPSVSQNGIMTLTVRAYNSAESLVDEKSVTITVTPYGGVSSFGLTVDKSGTLSSGTSVNITKSYSNLARVESVMTCSAGISARNISNQELCNTGTKSEGVPSFATGDLLYATLTNSSAVTGNMSYTARGYNSAGTLIGSRTISLSVAPASAQSSLGALSVSGGNTILSGTSANVYQTFSNVARIESDMLCGLGVSAMNISSSASQNWCNSGIRTETQPSTATNRLLSFTFTNSGQSNGTAALTTRGYNASGALVGTQSTTLTVTPAPSALPQPSPSPSGSFSYLSLPSIILGGTTGTLYASGSGISHYTVDFNCGSLGGAYIYHPTSGELYCSFQHASITVAGPNASLSFLAMNTSGTAKSVSVTVRAYRSDGSLVDTKSADVRVNSASALAPSSTQYGAVGALLQQFINLILNSR</sequence>
<feature type="signal peptide" evidence="1">
    <location>
        <begin position="1"/>
        <end position="24"/>
    </location>
</feature>
<evidence type="ECO:0008006" key="4">
    <source>
        <dbReference type="Google" id="ProtNLM"/>
    </source>
</evidence>
<evidence type="ECO:0000313" key="3">
    <source>
        <dbReference type="Proteomes" id="UP000177090"/>
    </source>
</evidence>
<protein>
    <recommendedName>
        <fullName evidence="4">Peptidoglycan binding-like domain-containing protein</fullName>
    </recommendedName>
</protein>
<organism evidence="2 3">
    <name type="scientific">Candidatus Vogelbacteria bacterium RIFOXYD1_FULL_51_18</name>
    <dbReference type="NCBI Taxonomy" id="1802440"/>
    <lineage>
        <taxon>Bacteria</taxon>
        <taxon>Candidatus Vogeliibacteriota</taxon>
    </lineage>
</organism>
<keyword evidence="1" id="KW-0732">Signal</keyword>
<accession>A0A1G2QL43</accession>